<sequence length="180" mass="18096">MTSTPAGVVLIPDDDTQQSEGVDEAAEQPVVPALSSIPVPGVSLVSPKFSPVKGSSSPGSVSVPLGGVSGDDSTESPVFVPSWDLRNNSRLSVRNNALEFSRHAFPSAAVGDMEAMEGTPESAMGQGIVSVAEVDAGKGNEGGDDDLGESEVVVVGNEVTCGEDDVVEDAPASCATPLGA</sequence>
<dbReference type="Proteomes" id="UP001157418">
    <property type="component" value="Unassembled WGS sequence"/>
</dbReference>
<evidence type="ECO:0000313" key="2">
    <source>
        <dbReference type="EMBL" id="CAH1421562.1"/>
    </source>
</evidence>
<evidence type="ECO:0000256" key="1">
    <source>
        <dbReference type="SAM" id="MobiDB-lite"/>
    </source>
</evidence>
<keyword evidence="3" id="KW-1185">Reference proteome</keyword>
<feature type="compositionally biased region" description="Low complexity" evidence="1">
    <location>
        <begin position="49"/>
        <end position="66"/>
    </location>
</feature>
<reference evidence="2 3" key="1">
    <citation type="submission" date="2022-01" db="EMBL/GenBank/DDBJ databases">
        <authorList>
            <person name="Xiong W."/>
            <person name="Schranz E."/>
        </authorList>
    </citation>
    <scope>NUCLEOTIDE SEQUENCE [LARGE SCALE GENOMIC DNA]</scope>
</reference>
<organism evidence="2 3">
    <name type="scientific">Lactuca virosa</name>
    <dbReference type="NCBI Taxonomy" id="75947"/>
    <lineage>
        <taxon>Eukaryota</taxon>
        <taxon>Viridiplantae</taxon>
        <taxon>Streptophyta</taxon>
        <taxon>Embryophyta</taxon>
        <taxon>Tracheophyta</taxon>
        <taxon>Spermatophyta</taxon>
        <taxon>Magnoliopsida</taxon>
        <taxon>eudicotyledons</taxon>
        <taxon>Gunneridae</taxon>
        <taxon>Pentapetalae</taxon>
        <taxon>asterids</taxon>
        <taxon>campanulids</taxon>
        <taxon>Asterales</taxon>
        <taxon>Asteraceae</taxon>
        <taxon>Cichorioideae</taxon>
        <taxon>Cichorieae</taxon>
        <taxon>Lactucinae</taxon>
        <taxon>Lactuca</taxon>
    </lineage>
</organism>
<feature type="region of interest" description="Disordered" evidence="1">
    <location>
        <begin position="49"/>
        <end position="74"/>
    </location>
</feature>
<feature type="region of interest" description="Disordered" evidence="1">
    <location>
        <begin position="1"/>
        <end position="27"/>
    </location>
</feature>
<dbReference type="EMBL" id="CAKMRJ010001112">
    <property type="protein sequence ID" value="CAH1421562.1"/>
    <property type="molecule type" value="Genomic_DNA"/>
</dbReference>
<gene>
    <name evidence="2" type="ORF">LVIROSA_LOCUS8956</name>
</gene>
<feature type="compositionally biased region" description="Acidic residues" evidence="1">
    <location>
        <begin position="12"/>
        <end position="26"/>
    </location>
</feature>
<dbReference type="AlphaFoldDB" id="A0AAU9M763"/>
<evidence type="ECO:0000313" key="3">
    <source>
        <dbReference type="Proteomes" id="UP001157418"/>
    </source>
</evidence>
<protein>
    <submittedName>
        <fullName evidence="2">Uncharacterized protein</fullName>
    </submittedName>
</protein>
<proteinExistence type="predicted"/>
<comment type="caution">
    <text evidence="2">The sequence shown here is derived from an EMBL/GenBank/DDBJ whole genome shotgun (WGS) entry which is preliminary data.</text>
</comment>
<accession>A0AAU9M763</accession>
<name>A0AAU9M763_9ASTR</name>